<gene>
    <name evidence="1" type="ORF">IPOD504_LOCUS5078</name>
</gene>
<sequence>MQLQSGRRCRVDSAATHRNAANNHFASPFIAARGELQYAEIDDSTRFRRYHAASGRTYVAVSPALALMKINLVNDVGAQRCRTASWNVAARRCRPARSF</sequence>
<evidence type="ECO:0000313" key="1">
    <source>
        <dbReference type="EMBL" id="CAH2045450.1"/>
    </source>
</evidence>
<keyword evidence="2" id="KW-1185">Reference proteome</keyword>
<dbReference type="EMBL" id="OW152828">
    <property type="protein sequence ID" value="CAH2045450.1"/>
    <property type="molecule type" value="Genomic_DNA"/>
</dbReference>
<reference evidence="1" key="1">
    <citation type="submission" date="2022-03" db="EMBL/GenBank/DDBJ databases">
        <authorList>
            <person name="Martin H S."/>
        </authorList>
    </citation>
    <scope>NUCLEOTIDE SEQUENCE</scope>
</reference>
<dbReference type="Proteomes" id="UP000837857">
    <property type="component" value="Chromosome 16"/>
</dbReference>
<feature type="non-terminal residue" evidence="1">
    <location>
        <position position="99"/>
    </location>
</feature>
<proteinExistence type="predicted"/>
<protein>
    <submittedName>
        <fullName evidence="1">Uncharacterized protein</fullName>
    </submittedName>
</protein>
<organism evidence="1 2">
    <name type="scientific">Iphiclides podalirius</name>
    <name type="common">scarce swallowtail</name>
    <dbReference type="NCBI Taxonomy" id="110791"/>
    <lineage>
        <taxon>Eukaryota</taxon>
        <taxon>Metazoa</taxon>
        <taxon>Ecdysozoa</taxon>
        <taxon>Arthropoda</taxon>
        <taxon>Hexapoda</taxon>
        <taxon>Insecta</taxon>
        <taxon>Pterygota</taxon>
        <taxon>Neoptera</taxon>
        <taxon>Endopterygota</taxon>
        <taxon>Lepidoptera</taxon>
        <taxon>Glossata</taxon>
        <taxon>Ditrysia</taxon>
        <taxon>Papilionoidea</taxon>
        <taxon>Papilionidae</taxon>
        <taxon>Papilioninae</taxon>
        <taxon>Iphiclides</taxon>
    </lineage>
</organism>
<name>A0ABN8I0G4_9NEOP</name>
<evidence type="ECO:0000313" key="2">
    <source>
        <dbReference type="Proteomes" id="UP000837857"/>
    </source>
</evidence>
<accession>A0ABN8I0G4</accession>